<dbReference type="AlphaFoldDB" id="A0A6C2CBG7"/>
<keyword evidence="4" id="KW-1185">Reference proteome</keyword>
<feature type="compositionally biased region" description="Low complexity" evidence="2">
    <location>
        <begin position="228"/>
        <end position="247"/>
    </location>
</feature>
<evidence type="ECO:0000256" key="2">
    <source>
        <dbReference type="SAM" id="MobiDB-lite"/>
    </source>
</evidence>
<organism evidence="3 4">
    <name type="scientific">Weissella muntiaci</name>
    <dbReference type="NCBI Taxonomy" id="2508881"/>
    <lineage>
        <taxon>Bacteria</taxon>
        <taxon>Bacillati</taxon>
        <taxon>Bacillota</taxon>
        <taxon>Bacilli</taxon>
        <taxon>Lactobacillales</taxon>
        <taxon>Lactobacillaceae</taxon>
        <taxon>Weissella</taxon>
    </lineage>
</organism>
<name>A0A6C2CBG7_9LACO</name>
<reference evidence="3 4" key="1">
    <citation type="submission" date="2019-01" db="EMBL/GenBank/DDBJ databases">
        <title>Weissella sp. nov., a novel lactic acid bacterium isolated from animal feces.</title>
        <authorList>
            <person name="Wang L.-T."/>
        </authorList>
    </citation>
    <scope>NUCLEOTIDE SEQUENCE [LARGE SCALE GENOMIC DNA]</scope>
    <source>
        <strain evidence="3 4">8H-2</strain>
    </source>
</reference>
<comment type="caution">
    <text evidence="3">The sequence shown here is derived from an EMBL/GenBank/DDBJ whole genome shotgun (WGS) entry which is preliminary data.</text>
</comment>
<feature type="compositionally biased region" description="Polar residues" evidence="2">
    <location>
        <begin position="190"/>
        <end position="216"/>
    </location>
</feature>
<feature type="region of interest" description="Disordered" evidence="2">
    <location>
        <begin position="190"/>
        <end position="276"/>
    </location>
</feature>
<keyword evidence="1" id="KW-0175">Coiled coil</keyword>
<proteinExistence type="predicted"/>
<feature type="compositionally biased region" description="Low complexity" evidence="2">
    <location>
        <begin position="681"/>
        <end position="697"/>
    </location>
</feature>
<dbReference type="RefSeq" id="WP_148621632.1">
    <property type="nucleotide sequence ID" value="NZ_SDGZ01000003.1"/>
</dbReference>
<accession>A0A6C2CBG7</accession>
<feature type="region of interest" description="Disordered" evidence="2">
    <location>
        <begin position="678"/>
        <end position="713"/>
    </location>
</feature>
<feature type="coiled-coil region" evidence="1">
    <location>
        <begin position="553"/>
        <end position="594"/>
    </location>
</feature>
<protein>
    <submittedName>
        <fullName evidence="3">Uncharacterized protein</fullName>
    </submittedName>
</protein>
<feature type="coiled-coil region" evidence="1">
    <location>
        <begin position="487"/>
        <end position="525"/>
    </location>
</feature>
<dbReference type="Proteomes" id="UP000371977">
    <property type="component" value="Unassembled WGS sequence"/>
</dbReference>
<feature type="compositionally biased region" description="Polar residues" evidence="2">
    <location>
        <begin position="698"/>
        <end position="713"/>
    </location>
</feature>
<evidence type="ECO:0000256" key="1">
    <source>
        <dbReference type="SAM" id="Coils"/>
    </source>
</evidence>
<gene>
    <name evidence="3" type="ORF">ESZ50_00495</name>
</gene>
<sequence length="784" mass="85462">MSKWKSFKRHPTSELGPYFAEIQDGVLDFDNEIIEEIVEDTGSITDTWPQLSLKDLRALTEQIRQKISIPSGAIVPLGTVTYLHQEAGKKRPNESGLTWMDAEISPNSSNFVIETVRNTINDEETRLDEDTSYGLLTNAFEELIAGAQELANFDAGDLPKLPSEDEYIDALEHNKQLTILPSKAVIGESIQSSTQTKVTESETPTSDFPMPTQSHASDAPIPAPVPASEPGVEESGASAGGANPEPAGDSDGAKPVLQAPASDANGEPKPTSNSQSTISKLMQGFNVEAPQFPLQGGFEGESFTAIDDSYVNAQLELEYKEANEFLKLSANQLTNTIRTKLVEVAAAVNVTKTASDFVSGDWQEKVKAKVTSKLQEEFSDCQSKELNALEANYQDDVQAENQRHERQLQELEKNYQVSKDAKVKQNQIALHDSIVAEANNLIAEQQLYAETEVKQLNEDLVRKTEQQIAMQATAYLQHANGQMTEAFKQLKTQLEQKSVELQEIHEKAVQEAKDLAAKRQEMQKTEVEHAGIVKLQEQNTALTQKNNSFAETQARLDQRIADLRAANEDLQLKYQNAQSEAESTARRLSDQSQQQLTTALVANLNGGPKSAASETQSSAPQKKHGFVRGMLTSAGIIGVFGAGVYGFHYVQASNAKADSAVATAKAAQASYEKKSRQIVLSSSKSSTESSEKANTASDENTQTSKSSASDTSFESLDQDIANNSLKVYYQSFYNKDLGTNSRVLLVGKRLIASGNISDAKLLAQANPNHSSDLWMAIGEAQAGN</sequence>
<evidence type="ECO:0000313" key="3">
    <source>
        <dbReference type="EMBL" id="TYC51046.1"/>
    </source>
</evidence>
<dbReference type="OrthoDB" id="2149492at2"/>
<dbReference type="EMBL" id="SDGZ01000003">
    <property type="protein sequence ID" value="TYC51046.1"/>
    <property type="molecule type" value="Genomic_DNA"/>
</dbReference>
<evidence type="ECO:0000313" key="4">
    <source>
        <dbReference type="Proteomes" id="UP000371977"/>
    </source>
</evidence>
<feature type="coiled-coil region" evidence="1">
    <location>
        <begin position="394"/>
        <end position="421"/>
    </location>
</feature>